<accession>A0A450SPE4</accession>
<dbReference type="EMBL" id="CAADEW010000056">
    <property type="protein sequence ID" value="VFJ55832.1"/>
    <property type="molecule type" value="Genomic_DNA"/>
</dbReference>
<reference evidence="5" key="1">
    <citation type="submission" date="2019-02" db="EMBL/GenBank/DDBJ databases">
        <authorList>
            <person name="Gruber-Vodicka R. H."/>
            <person name="Seah K. B. B."/>
        </authorList>
    </citation>
    <scope>NUCLEOTIDE SEQUENCE</scope>
    <source>
        <strain evidence="5">BECK_BZ15</strain>
    </source>
</reference>
<dbReference type="CDD" id="cd01448">
    <property type="entry name" value="TST_Repeat_1"/>
    <property type="match status" value="1"/>
</dbReference>
<dbReference type="SUPFAM" id="SSF52821">
    <property type="entry name" value="Rhodanese/Cell cycle control phosphatase"/>
    <property type="match status" value="2"/>
</dbReference>
<dbReference type="InterPro" id="IPR045078">
    <property type="entry name" value="TST/MPST-like"/>
</dbReference>
<sequence>MKIRKNLHDARVFGYGHKTPWLVALLCLAWLVGGAPVSATTLPGPVVDSAWLAKNIDKVVVLDVRKDVKSFEKKAKGARGPVNPCGPGGKKSKKPVNGNGHIPDAVLVGLKKIFGGEKRNGKTVKVMLPKKENFEKLMQHSGVNQDSAVVITGKGKKLPPIAFMTRLYWTMKYYGFDNVAILNGGTTQWKLDGHKVEYGKSKKPEKGNFKASAERKEIRATMEDVVALTEGKGDAQLLDVRGKPFYLGLTYHRKFESPKSRGHIPTAKSLPAALLIDIAAPATTLYSKESIEKLAKLSGIDIVGTPTVTSCHTGVKASIAWFVLSEILGNKNVRIYDGSMLEWAIAGKPVTRPLDN</sequence>
<dbReference type="PANTHER" id="PTHR11364">
    <property type="entry name" value="THIOSULFATE SULFERTANSFERASE"/>
    <property type="match status" value="1"/>
</dbReference>
<dbReference type="AlphaFoldDB" id="A0A450SPE4"/>
<dbReference type="InterPro" id="IPR001763">
    <property type="entry name" value="Rhodanese-like_dom"/>
</dbReference>
<evidence type="ECO:0000313" key="5">
    <source>
        <dbReference type="EMBL" id="VFJ55832.1"/>
    </source>
</evidence>
<feature type="region of interest" description="Disordered" evidence="3">
    <location>
        <begin position="73"/>
        <end position="100"/>
    </location>
</feature>
<keyword evidence="5" id="KW-0670">Pyruvate</keyword>
<dbReference type="InterPro" id="IPR036873">
    <property type="entry name" value="Rhodanese-like_dom_sf"/>
</dbReference>
<keyword evidence="2" id="KW-0677">Repeat</keyword>
<feature type="domain" description="Rhodanese" evidence="4">
    <location>
        <begin position="231"/>
        <end position="352"/>
    </location>
</feature>
<protein>
    <submittedName>
        <fullName evidence="5">Thiosulfate/3-mercaptopyruvate sulfurtransferase</fullName>
    </submittedName>
</protein>
<dbReference type="Gene3D" id="3.40.250.10">
    <property type="entry name" value="Rhodanese-like domain"/>
    <property type="match status" value="2"/>
</dbReference>
<dbReference type="SMART" id="SM00450">
    <property type="entry name" value="RHOD"/>
    <property type="match status" value="2"/>
</dbReference>
<organism evidence="5">
    <name type="scientific">Candidatus Kentrum sp. FW</name>
    <dbReference type="NCBI Taxonomy" id="2126338"/>
    <lineage>
        <taxon>Bacteria</taxon>
        <taxon>Pseudomonadati</taxon>
        <taxon>Pseudomonadota</taxon>
        <taxon>Gammaproteobacteria</taxon>
        <taxon>Candidatus Kentrum</taxon>
    </lineage>
</organism>
<dbReference type="PANTHER" id="PTHR11364:SF27">
    <property type="entry name" value="SULFURTRANSFERASE"/>
    <property type="match status" value="1"/>
</dbReference>
<gene>
    <name evidence="5" type="ORF">BECKFW1821A_GA0114235_105614</name>
</gene>
<feature type="domain" description="Rhodanese" evidence="4">
    <location>
        <begin position="55"/>
        <end position="198"/>
    </location>
</feature>
<dbReference type="GO" id="GO:0004792">
    <property type="term" value="F:thiosulfate-cyanide sulfurtransferase activity"/>
    <property type="evidence" value="ECO:0007669"/>
    <property type="project" value="TreeGrafter"/>
</dbReference>
<dbReference type="Pfam" id="PF00581">
    <property type="entry name" value="Rhodanese"/>
    <property type="match status" value="2"/>
</dbReference>
<evidence type="ECO:0000256" key="3">
    <source>
        <dbReference type="SAM" id="MobiDB-lite"/>
    </source>
</evidence>
<proteinExistence type="predicted"/>
<name>A0A450SPE4_9GAMM</name>
<evidence type="ECO:0000256" key="1">
    <source>
        <dbReference type="ARBA" id="ARBA00022679"/>
    </source>
</evidence>
<dbReference type="PROSITE" id="PS50206">
    <property type="entry name" value="RHODANESE_3"/>
    <property type="match status" value="2"/>
</dbReference>
<evidence type="ECO:0000259" key="4">
    <source>
        <dbReference type="PROSITE" id="PS50206"/>
    </source>
</evidence>
<evidence type="ECO:0000256" key="2">
    <source>
        <dbReference type="ARBA" id="ARBA00022737"/>
    </source>
</evidence>
<keyword evidence="1 5" id="KW-0808">Transferase</keyword>